<accession>A0A437UQG2</accession>
<comment type="caution">
    <text evidence="3">The sequence shown here is derived from an EMBL/GenBank/DDBJ whole genome shotgun (WGS) entry which is preliminary data.</text>
</comment>
<dbReference type="SUPFAM" id="SSF53800">
    <property type="entry name" value="Chelatase"/>
    <property type="match status" value="1"/>
</dbReference>
<dbReference type="GO" id="GO:0046872">
    <property type="term" value="F:metal ion binding"/>
    <property type="evidence" value="ECO:0007669"/>
    <property type="project" value="UniProtKB-KW"/>
</dbReference>
<dbReference type="InterPro" id="IPR002762">
    <property type="entry name" value="CbiX-like"/>
</dbReference>
<dbReference type="PANTHER" id="PTHR33542:SF3">
    <property type="entry name" value="SIROHYDROCHLORIN FERROCHELATASE, CHLOROPLASTIC"/>
    <property type="match status" value="1"/>
</dbReference>
<gene>
    <name evidence="3" type="ORF">EK398_13940</name>
</gene>
<keyword evidence="2" id="KW-0456">Lyase</keyword>
<dbReference type="Proteomes" id="UP000288388">
    <property type="component" value="Unassembled WGS sequence"/>
</dbReference>
<evidence type="ECO:0000313" key="4">
    <source>
        <dbReference type="Proteomes" id="UP000288388"/>
    </source>
</evidence>
<organism evidence="3 4">
    <name type="scientific">Enterococcus avium</name>
    <name type="common">Streptococcus avium</name>
    <dbReference type="NCBI Taxonomy" id="33945"/>
    <lineage>
        <taxon>Bacteria</taxon>
        <taxon>Bacillati</taxon>
        <taxon>Bacillota</taxon>
        <taxon>Bacilli</taxon>
        <taxon>Lactobacillales</taxon>
        <taxon>Enterococcaceae</taxon>
        <taxon>Enterococcus</taxon>
    </lineage>
</organism>
<dbReference type="RefSeq" id="WP_127979351.1">
    <property type="nucleotide sequence ID" value="NZ_JBPFKW010000099.1"/>
</dbReference>
<protein>
    <recommendedName>
        <fullName evidence="5">Sirohydrochlorin chelatase</fullName>
    </recommendedName>
</protein>
<dbReference type="Gene3D" id="3.40.50.1400">
    <property type="match status" value="2"/>
</dbReference>
<evidence type="ECO:0008006" key="5">
    <source>
        <dbReference type="Google" id="ProtNLM"/>
    </source>
</evidence>
<dbReference type="GO" id="GO:0016829">
    <property type="term" value="F:lyase activity"/>
    <property type="evidence" value="ECO:0007669"/>
    <property type="project" value="UniProtKB-KW"/>
</dbReference>
<dbReference type="EMBL" id="RYZS01000001">
    <property type="protein sequence ID" value="RVU95852.1"/>
    <property type="molecule type" value="Genomic_DNA"/>
</dbReference>
<evidence type="ECO:0000313" key="3">
    <source>
        <dbReference type="EMBL" id="RVU95852.1"/>
    </source>
</evidence>
<name>A0A437UQG2_ENTAV</name>
<reference evidence="3 4" key="1">
    <citation type="submission" date="2018-12" db="EMBL/GenBank/DDBJ databases">
        <title>A novel vanA-carrying plasmid in a clinical isolate of Enterococcus avium.</title>
        <authorList>
            <person name="Bernasconi O.J."/>
            <person name="Luzzaro F."/>
            <person name="Endimiani A."/>
        </authorList>
    </citation>
    <scope>NUCLEOTIDE SEQUENCE [LARGE SCALE GENOMIC DNA]</scope>
    <source>
        <strain evidence="3 4">LC0559/18</strain>
    </source>
</reference>
<dbReference type="AlphaFoldDB" id="A0A437UQG2"/>
<keyword evidence="1" id="KW-0479">Metal-binding</keyword>
<sequence>MIGIIFVLHGRKNKLSVANFSVIEAATKHLTLPYEIGLLEGEHQTLEMAIQSLLSQQVSEIIFLPVLLFPATHANEDLPKRTQKALNKQVPYQILPTLGTTHAVEKFLSQQVISVKDSRAEVLLIAHGTPHYQEPFKQLAQIASKLERQLGRRVYPADYYGEHPYLPILEKHSEPMIIQRLFLTEGYLARKIKNNIIEHRGAQDILLPTMQDSAALVSAILERLTPYI</sequence>
<evidence type="ECO:0000256" key="1">
    <source>
        <dbReference type="ARBA" id="ARBA00022723"/>
    </source>
</evidence>
<dbReference type="Pfam" id="PF01903">
    <property type="entry name" value="CbiX"/>
    <property type="match status" value="1"/>
</dbReference>
<dbReference type="InterPro" id="IPR050963">
    <property type="entry name" value="Sirohydro_Cobaltochel/CbiX"/>
</dbReference>
<dbReference type="CDD" id="cd03416">
    <property type="entry name" value="CbiX_SirB_N"/>
    <property type="match status" value="1"/>
</dbReference>
<evidence type="ECO:0000256" key="2">
    <source>
        <dbReference type="ARBA" id="ARBA00023239"/>
    </source>
</evidence>
<proteinExistence type="predicted"/>
<dbReference type="PANTHER" id="PTHR33542">
    <property type="entry name" value="SIROHYDROCHLORIN FERROCHELATASE, CHLOROPLASTIC"/>
    <property type="match status" value="1"/>
</dbReference>